<feature type="transmembrane region" description="Helical" evidence="1">
    <location>
        <begin position="27"/>
        <end position="49"/>
    </location>
</feature>
<keyword evidence="1" id="KW-0472">Membrane</keyword>
<protein>
    <submittedName>
        <fullName evidence="2">Uncharacterized protein</fullName>
    </submittedName>
</protein>
<feature type="transmembrane region" description="Helical" evidence="1">
    <location>
        <begin position="56"/>
        <end position="76"/>
    </location>
</feature>
<name>A0A1H0Z3F9_9MICO</name>
<evidence type="ECO:0000313" key="3">
    <source>
        <dbReference type="Proteomes" id="UP000182690"/>
    </source>
</evidence>
<dbReference type="AlphaFoldDB" id="A0A1H0Z3F9"/>
<dbReference type="EMBL" id="FNKB01000001">
    <property type="protein sequence ID" value="SDQ21928.1"/>
    <property type="molecule type" value="Genomic_DNA"/>
</dbReference>
<proteinExistence type="predicted"/>
<evidence type="ECO:0000313" key="2">
    <source>
        <dbReference type="EMBL" id="SDQ21928.1"/>
    </source>
</evidence>
<gene>
    <name evidence="2" type="ORF">SAMN04488565_1412</name>
</gene>
<dbReference type="STRING" id="1079994.SAMN04488565_1412"/>
<feature type="transmembrane region" description="Helical" evidence="1">
    <location>
        <begin position="243"/>
        <end position="265"/>
    </location>
</feature>
<keyword evidence="1" id="KW-0812">Transmembrane</keyword>
<keyword evidence="1" id="KW-1133">Transmembrane helix</keyword>
<feature type="transmembrane region" description="Helical" evidence="1">
    <location>
        <begin position="169"/>
        <end position="191"/>
    </location>
</feature>
<organism evidence="2 3">
    <name type="scientific">Leucobacter chromiiresistens</name>
    <dbReference type="NCBI Taxonomy" id="1079994"/>
    <lineage>
        <taxon>Bacteria</taxon>
        <taxon>Bacillati</taxon>
        <taxon>Actinomycetota</taxon>
        <taxon>Actinomycetes</taxon>
        <taxon>Micrococcales</taxon>
        <taxon>Microbacteriaceae</taxon>
        <taxon>Leucobacter</taxon>
    </lineage>
</organism>
<feature type="transmembrane region" description="Helical" evidence="1">
    <location>
        <begin position="212"/>
        <end position="237"/>
    </location>
</feature>
<sequence length="279" mass="29316">MTPLLSGVAIAIGMACAVGLTGLRGLAIAGYTLAYLLPLILLALAVFAMRTPAMRVFATLAGLSVMGVLLLGPTPLRSLYFDFAVDLLTVRSVTPLVLMLFAGIWFLVGASFLYRTPGAAGVFVLRHRVAITVIAACCALPYVIARLSWLTPWPLFGNPHESDDPSLTFANGLILGSAMLAGGVLTLGLILPWGSRVPRWFGRVGGRAIPTGVAVVPALTVAVLFTAAGLDSLLLAGESPTGIAIPLLTTALVFPFWLWGPLLALATWGYALHRRAENV</sequence>
<feature type="transmembrane region" description="Helical" evidence="1">
    <location>
        <begin position="129"/>
        <end position="149"/>
    </location>
</feature>
<feature type="transmembrane region" description="Helical" evidence="1">
    <location>
        <begin position="96"/>
        <end position="117"/>
    </location>
</feature>
<reference evidence="2 3" key="1">
    <citation type="submission" date="2016-10" db="EMBL/GenBank/DDBJ databases">
        <authorList>
            <person name="de Groot N.N."/>
        </authorList>
    </citation>
    <scope>NUCLEOTIDE SEQUENCE [LARGE SCALE GENOMIC DNA]</scope>
    <source>
        <strain evidence="2 3">DSM 22788</strain>
    </source>
</reference>
<accession>A0A1H0Z3F9</accession>
<dbReference type="Proteomes" id="UP000182690">
    <property type="component" value="Unassembled WGS sequence"/>
</dbReference>
<evidence type="ECO:0000256" key="1">
    <source>
        <dbReference type="SAM" id="Phobius"/>
    </source>
</evidence>